<dbReference type="PANTHER" id="PTHR47759">
    <property type="entry name" value="OS04G0509100 PROTEIN"/>
    <property type="match status" value="1"/>
</dbReference>
<comment type="caution">
    <text evidence="3">The sequence shown here is derived from an EMBL/GenBank/DDBJ whole genome shotgun (WGS) entry which is preliminary data.</text>
</comment>
<protein>
    <recommendedName>
        <fullName evidence="2">Fungal lipase-type domain-containing protein</fullName>
    </recommendedName>
</protein>
<feature type="compositionally biased region" description="Low complexity" evidence="1">
    <location>
        <begin position="259"/>
        <end position="276"/>
    </location>
</feature>
<dbReference type="AlphaFoldDB" id="A0A835YYG0"/>
<proteinExistence type="predicted"/>
<feature type="compositionally biased region" description="Gly residues" evidence="1">
    <location>
        <begin position="555"/>
        <end position="564"/>
    </location>
</feature>
<dbReference type="InterPro" id="IPR002921">
    <property type="entry name" value="Fungal_lipase-type"/>
</dbReference>
<feature type="compositionally biased region" description="Basic and acidic residues" evidence="1">
    <location>
        <begin position="214"/>
        <end position="225"/>
    </location>
</feature>
<feature type="compositionally biased region" description="Polar residues" evidence="1">
    <location>
        <begin position="540"/>
        <end position="549"/>
    </location>
</feature>
<sequence>MQRELEQQQERLRELQEVNKRQSVVSKEQHSTLCKLEQEIGQQQAASQQQHARLCELQEEIAGQRLASEPQQGRLLELEEENRQQRVMIADQQRASKPKQHQQQQVTGAVRKALGPVTSAQQGARKRKGGVWGCTQSSLVLSTGACQSQTSMTATDSGSGGGSAQTKAVTRSVGEALTARDAGGGDGDCSGDDCSIYELEADEADISRGLMEGKSNDHEASKNDADDGSSSGPDASDSTYVCSNNGEHAESSCDERLVADGSSDAVSDASDSDGSSNCRPARKAARIAALGVQLRRGTGRKGKGRAKRPRPKQQRKLCPHGRHHYYCNDCGGAGICEHGRRHRTCKDCVGSGICEHRRERRYCKDCGDITTAALAAGFAFESYNDPTVYWKGSHTASGKGMAFLSPRFVRDTFTGELTATVLHVENRHKPGAPLGFKASAAVVLEDDWLSTSAETDDDWLSTGAQTDVKAAGSRFRAIWKEDFAMPVVDAAAARVRVTLRRVNWLPDFTGRKAIATLTLPLREVLPGVAGRDGGSGANGLHSTGDGSKLSSDGNGSAGGGGSGCGAAATADGRDAALGGSDSGDGGAGEGRLLQWAGWVDFETVPPRRGRSSYRALVQLVYVPAAARVACAPALGGGPRGSTPGMDWRMVAHQVARLPAARAMEPIALITDESTNAQCVVWHDAPRRRLVAAFRGTAYLADAVTDAAFVQVPLSADVVPRDAAWARFAAALARSRLAAAADILRSQRAALRALGTGPTSAARRAYIDLGDVAKAAAAALAALRAAADKAAAAAATTAAAEAGDAAGEGADAVAAAAGPRGDGGASRGSGDGGADGGGDAHDEAPPPPPPHVEEAEQQLAASTNADSAAVIHSGALAVPPVDPSRPPPPSSTVLNVVGGAVRKGAGLTQNALRSAGGALLNASAASPSGVGGSSGGARSGGGGGGGGDSSSGGRWGGVKDDSPERRATRLRAALLEVIDVASLSDELLVHTGFHKSYMGIRAALADVLATVLRGSGEDVTEATHVYFTGHSLGGALATLAALDAARNGIRGRAPKGITRAMRSTPSVPVCAPRRIVSTRRVASPCAVSFSAAMTSRVWPGKLMYNFGSPRVGNNAFSALYNSLNGDSFRLALEFDVIANLPPRVVVGSFTEYEHVGRTVLLNHQGQRGVRWVEGESEGEDPVRRQQERGAAVFESRRAALSFTAGGGLVGRHREVDRKRRGMVLSVACDAASAAVGAAAVDRHPAGTKQSYFIAMCDALGRPLPDFLEERRT</sequence>
<dbReference type="Proteomes" id="UP000664859">
    <property type="component" value="Unassembled WGS sequence"/>
</dbReference>
<evidence type="ECO:0000256" key="1">
    <source>
        <dbReference type="SAM" id="MobiDB-lite"/>
    </source>
</evidence>
<dbReference type="PANTHER" id="PTHR47759:SF2">
    <property type="entry name" value="TRIGLYCERIDE LIPASE"/>
    <property type="match status" value="1"/>
</dbReference>
<feature type="compositionally biased region" description="Gly residues" evidence="1">
    <location>
        <begin position="928"/>
        <end position="955"/>
    </location>
</feature>
<dbReference type="Pfam" id="PF01764">
    <property type="entry name" value="Lipase_3"/>
    <property type="match status" value="1"/>
</dbReference>
<dbReference type="OrthoDB" id="194358at2759"/>
<feature type="domain" description="Fungal lipase-type" evidence="2">
    <location>
        <begin position="984"/>
        <end position="1050"/>
    </location>
</feature>
<name>A0A835YYG0_9STRA</name>
<feature type="compositionally biased region" description="Low complexity" evidence="1">
    <location>
        <begin position="228"/>
        <end position="238"/>
    </location>
</feature>
<dbReference type="InterPro" id="IPR029058">
    <property type="entry name" value="AB_hydrolase_fold"/>
</dbReference>
<feature type="compositionally biased region" description="Gly residues" evidence="1">
    <location>
        <begin position="819"/>
        <end position="836"/>
    </location>
</feature>
<feature type="region of interest" description="Disordered" evidence="1">
    <location>
        <begin position="812"/>
        <end position="865"/>
    </location>
</feature>
<dbReference type="GO" id="GO:0006629">
    <property type="term" value="P:lipid metabolic process"/>
    <property type="evidence" value="ECO:0007669"/>
    <property type="project" value="InterPro"/>
</dbReference>
<evidence type="ECO:0000313" key="3">
    <source>
        <dbReference type="EMBL" id="KAG5183921.1"/>
    </source>
</evidence>
<feature type="region of interest" description="Disordered" evidence="1">
    <location>
        <begin position="294"/>
        <end position="317"/>
    </location>
</feature>
<dbReference type="EMBL" id="JAFCMP010000180">
    <property type="protein sequence ID" value="KAG5183921.1"/>
    <property type="molecule type" value="Genomic_DNA"/>
</dbReference>
<feature type="region of interest" description="Disordered" evidence="1">
    <location>
        <begin position="213"/>
        <end position="247"/>
    </location>
</feature>
<accession>A0A835YYG0</accession>
<evidence type="ECO:0000259" key="2">
    <source>
        <dbReference type="Pfam" id="PF01764"/>
    </source>
</evidence>
<keyword evidence="4" id="KW-1185">Reference proteome</keyword>
<feature type="compositionally biased region" description="Basic residues" evidence="1">
    <location>
        <begin position="297"/>
        <end position="317"/>
    </location>
</feature>
<organism evidence="3 4">
    <name type="scientific">Tribonema minus</name>
    <dbReference type="NCBI Taxonomy" id="303371"/>
    <lineage>
        <taxon>Eukaryota</taxon>
        <taxon>Sar</taxon>
        <taxon>Stramenopiles</taxon>
        <taxon>Ochrophyta</taxon>
        <taxon>PX clade</taxon>
        <taxon>Xanthophyceae</taxon>
        <taxon>Tribonematales</taxon>
        <taxon>Tribonemataceae</taxon>
        <taxon>Tribonema</taxon>
    </lineage>
</organism>
<feature type="region of interest" description="Disordered" evidence="1">
    <location>
        <begin position="530"/>
        <end position="565"/>
    </location>
</feature>
<dbReference type="Gene3D" id="3.40.50.1820">
    <property type="entry name" value="alpha/beta hydrolase"/>
    <property type="match status" value="2"/>
</dbReference>
<feature type="region of interest" description="Disordered" evidence="1">
    <location>
        <begin position="923"/>
        <end position="963"/>
    </location>
</feature>
<gene>
    <name evidence="3" type="ORF">JKP88DRAFT_354512</name>
</gene>
<dbReference type="SUPFAM" id="SSF53474">
    <property type="entry name" value="alpha/beta-Hydrolases"/>
    <property type="match status" value="1"/>
</dbReference>
<evidence type="ECO:0000313" key="4">
    <source>
        <dbReference type="Proteomes" id="UP000664859"/>
    </source>
</evidence>
<feature type="region of interest" description="Disordered" evidence="1">
    <location>
        <begin position="259"/>
        <end position="282"/>
    </location>
</feature>
<feature type="region of interest" description="Disordered" evidence="1">
    <location>
        <begin position="150"/>
        <end position="169"/>
    </location>
</feature>
<reference evidence="3" key="1">
    <citation type="submission" date="2021-02" db="EMBL/GenBank/DDBJ databases">
        <title>First Annotated Genome of the Yellow-green Alga Tribonema minus.</title>
        <authorList>
            <person name="Mahan K.M."/>
        </authorList>
    </citation>
    <scope>NUCLEOTIDE SEQUENCE</scope>
    <source>
        <strain evidence="3">UTEX B ZZ1240</strain>
    </source>
</reference>